<organism evidence="3 4">
    <name type="scientific">Microlunatus ginsengisoli</name>
    <dbReference type="NCBI Taxonomy" id="363863"/>
    <lineage>
        <taxon>Bacteria</taxon>
        <taxon>Bacillati</taxon>
        <taxon>Actinomycetota</taxon>
        <taxon>Actinomycetes</taxon>
        <taxon>Propionibacteriales</taxon>
        <taxon>Propionibacteriaceae</taxon>
        <taxon>Microlunatus</taxon>
    </lineage>
</organism>
<dbReference type="Proteomes" id="UP001501490">
    <property type="component" value="Unassembled WGS sequence"/>
</dbReference>
<feature type="compositionally biased region" description="Pro residues" evidence="1">
    <location>
        <begin position="14"/>
        <end position="28"/>
    </location>
</feature>
<dbReference type="RefSeq" id="WP_344808587.1">
    <property type="nucleotide sequence ID" value="NZ_BAABAB010000042.1"/>
</dbReference>
<feature type="region of interest" description="Disordered" evidence="1">
    <location>
        <begin position="1"/>
        <end position="36"/>
    </location>
</feature>
<sequence length="257" mass="26652">MSSPSPTTGAPARSAPPAPPPPPGPTPPELSADEPRVRRTVAAAIIAAAAVLGVVVVGAAVRLDPDSLPTGPPLAPPSPTPVGLQYDSTTRQASYENVTVTLADAPYQCASKPEPADPFSDALPCSYVVHRSYSETSSWVANTGLALIPTALARPGDPQGSARTIFEHSLKAMYPADARVSKLTVEPYAGQDDTAVLSARVNVSVPKLPTTYDAVVIVVLTAKDDQQVAFYSFKPNDAGDQTLSVLQESAKTLARTG</sequence>
<keyword evidence="4" id="KW-1185">Reference proteome</keyword>
<evidence type="ECO:0000313" key="3">
    <source>
        <dbReference type="EMBL" id="GAA3636443.1"/>
    </source>
</evidence>
<evidence type="ECO:0000313" key="4">
    <source>
        <dbReference type="Proteomes" id="UP001501490"/>
    </source>
</evidence>
<evidence type="ECO:0000256" key="2">
    <source>
        <dbReference type="SAM" id="Phobius"/>
    </source>
</evidence>
<evidence type="ECO:0000256" key="1">
    <source>
        <dbReference type="SAM" id="MobiDB-lite"/>
    </source>
</evidence>
<comment type="caution">
    <text evidence="3">The sequence shown here is derived from an EMBL/GenBank/DDBJ whole genome shotgun (WGS) entry which is preliminary data.</text>
</comment>
<name>A0ABP7AMT6_9ACTN</name>
<feature type="compositionally biased region" description="Low complexity" evidence="1">
    <location>
        <begin position="1"/>
        <end position="13"/>
    </location>
</feature>
<keyword evidence="2" id="KW-0472">Membrane</keyword>
<feature type="transmembrane region" description="Helical" evidence="2">
    <location>
        <begin position="41"/>
        <end position="61"/>
    </location>
</feature>
<accession>A0ABP7AMT6</accession>
<gene>
    <name evidence="3" type="ORF">GCM10022236_43750</name>
</gene>
<reference evidence="4" key="1">
    <citation type="journal article" date="2019" name="Int. J. Syst. Evol. Microbiol.">
        <title>The Global Catalogue of Microorganisms (GCM) 10K type strain sequencing project: providing services to taxonomists for standard genome sequencing and annotation.</title>
        <authorList>
            <consortium name="The Broad Institute Genomics Platform"/>
            <consortium name="The Broad Institute Genome Sequencing Center for Infectious Disease"/>
            <person name="Wu L."/>
            <person name="Ma J."/>
        </authorList>
    </citation>
    <scope>NUCLEOTIDE SEQUENCE [LARGE SCALE GENOMIC DNA]</scope>
    <source>
        <strain evidence="4">JCM 16929</strain>
    </source>
</reference>
<protein>
    <submittedName>
        <fullName evidence="3">Uncharacterized protein</fullName>
    </submittedName>
</protein>
<dbReference type="EMBL" id="BAABAB010000042">
    <property type="protein sequence ID" value="GAA3636443.1"/>
    <property type="molecule type" value="Genomic_DNA"/>
</dbReference>
<keyword evidence="2" id="KW-1133">Transmembrane helix</keyword>
<proteinExistence type="predicted"/>
<keyword evidence="2" id="KW-0812">Transmembrane</keyword>